<dbReference type="RefSeq" id="WP_112219554.1">
    <property type="nucleotide sequence ID" value="NZ_MVJN01000006.1"/>
</dbReference>
<dbReference type="PANTHER" id="PTHR13947">
    <property type="entry name" value="GNAT FAMILY N-ACETYLTRANSFERASE"/>
    <property type="match status" value="1"/>
</dbReference>
<dbReference type="PANTHER" id="PTHR13947:SF37">
    <property type="entry name" value="LD18367P"/>
    <property type="match status" value="1"/>
</dbReference>
<dbReference type="PROSITE" id="PS51186">
    <property type="entry name" value="GNAT"/>
    <property type="match status" value="1"/>
</dbReference>
<proteinExistence type="predicted"/>
<dbReference type="GO" id="GO:0008080">
    <property type="term" value="F:N-acetyltransferase activity"/>
    <property type="evidence" value="ECO:0007669"/>
    <property type="project" value="InterPro"/>
</dbReference>
<feature type="region of interest" description="Disordered" evidence="2">
    <location>
        <begin position="1"/>
        <end position="30"/>
    </location>
</feature>
<feature type="compositionally biased region" description="Basic and acidic residues" evidence="2">
    <location>
        <begin position="9"/>
        <end position="30"/>
    </location>
</feature>
<evidence type="ECO:0000259" key="3">
    <source>
        <dbReference type="PROSITE" id="PS51186"/>
    </source>
</evidence>
<gene>
    <name evidence="4" type="ORF">B1207_08455</name>
</gene>
<protein>
    <recommendedName>
        <fullName evidence="3">N-acetyltransferase domain-containing protein</fullName>
    </recommendedName>
</protein>
<evidence type="ECO:0000313" key="5">
    <source>
        <dbReference type="Proteomes" id="UP000249458"/>
    </source>
</evidence>
<dbReference type="Gene3D" id="3.40.630.30">
    <property type="match status" value="1"/>
</dbReference>
<dbReference type="CDD" id="cd04301">
    <property type="entry name" value="NAT_SF"/>
    <property type="match status" value="1"/>
</dbReference>
<dbReference type="AlphaFoldDB" id="A0A364LID2"/>
<organism evidence="4 5">
    <name type="scientific">Legionella quinlivanii</name>
    <dbReference type="NCBI Taxonomy" id="45073"/>
    <lineage>
        <taxon>Bacteria</taxon>
        <taxon>Pseudomonadati</taxon>
        <taxon>Pseudomonadota</taxon>
        <taxon>Gammaproteobacteria</taxon>
        <taxon>Legionellales</taxon>
        <taxon>Legionellaceae</taxon>
        <taxon>Legionella</taxon>
    </lineage>
</organism>
<dbReference type="EMBL" id="MVJN01000006">
    <property type="protein sequence ID" value="RAP36175.1"/>
    <property type="molecule type" value="Genomic_DNA"/>
</dbReference>
<evidence type="ECO:0000313" key="4">
    <source>
        <dbReference type="EMBL" id="RAP36175.1"/>
    </source>
</evidence>
<reference evidence="4 5" key="1">
    <citation type="submission" date="2017-02" db="EMBL/GenBank/DDBJ databases">
        <title>Legionella quilivanii strain from human: case report and whole genome sequencing analysis.</title>
        <authorList>
            <person name="Lalancette C."/>
            <person name="Leduc J.-M."/>
            <person name="Levesque S."/>
            <person name="Fournier E."/>
            <person name="Saoud J."/>
            <person name="Faucher S.P."/>
            <person name="Bernard K."/>
            <person name="Martineau C."/>
            <person name="Longtin J."/>
        </authorList>
    </citation>
    <scope>NUCLEOTIDE SEQUENCE [LARGE SCALE GENOMIC DNA]</scope>
    <source>
        <strain evidence="4 5">ID143958</strain>
    </source>
</reference>
<dbReference type="Proteomes" id="UP000249458">
    <property type="component" value="Unassembled WGS sequence"/>
</dbReference>
<name>A0A364LID2_9GAMM</name>
<dbReference type="InterPro" id="IPR000182">
    <property type="entry name" value="GNAT_dom"/>
</dbReference>
<dbReference type="Pfam" id="PF00583">
    <property type="entry name" value="Acetyltransf_1"/>
    <property type="match status" value="1"/>
</dbReference>
<sequence>MKSILHSLKRNEKTSLKRKDTTPESIGTEKKAKLSPVIRAYEAKDRSSVQQIIANGLNTTEESPMCEKIRKHLDTFDSQSKENWPQFNQRFWVAILDDKVVGCAGLMRTTYQPKDAKKMVTLHHLSVAAEFRRNGIGHALMNHIEEYCKTQQISRLRVTTQVDLEPAMSFYESRGYHITENKSKTVTKSNKGLVRYELQTFKPLIENAEIMSQLGVFNTQSPVSTVNSFKETPEKGLYQL</sequence>
<comment type="caution">
    <text evidence="4">The sequence shown here is derived from an EMBL/GenBank/DDBJ whole genome shotgun (WGS) entry which is preliminary data.</text>
</comment>
<feature type="domain" description="N-acetyltransferase" evidence="3">
    <location>
        <begin position="36"/>
        <end position="203"/>
    </location>
</feature>
<keyword evidence="1" id="KW-0808">Transferase</keyword>
<dbReference type="SUPFAM" id="SSF55729">
    <property type="entry name" value="Acyl-CoA N-acyltransferases (Nat)"/>
    <property type="match status" value="1"/>
</dbReference>
<dbReference type="InterPro" id="IPR016181">
    <property type="entry name" value="Acyl_CoA_acyltransferase"/>
</dbReference>
<dbReference type="InterPro" id="IPR050769">
    <property type="entry name" value="NAT_camello-type"/>
</dbReference>
<evidence type="ECO:0000256" key="1">
    <source>
        <dbReference type="ARBA" id="ARBA00022679"/>
    </source>
</evidence>
<accession>A0A364LID2</accession>
<evidence type="ECO:0000256" key="2">
    <source>
        <dbReference type="SAM" id="MobiDB-lite"/>
    </source>
</evidence>